<keyword evidence="3" id="KW-1185">Reference proteome</keyword>
<protein>
    <recommendedName>
        <fullName evidence="1">Glycosyl transferase family 1 domain-containing protein</fullName>
    </recommendedName>
</protein>
<comment type="caution">
    <text evidence="2">The sequence shown here is derived from an EMBL/GenBank/DDBJ whole genome shotgun (WGS) entry which is preliminary data.</text>
</comment>
<accession>A0A2T7BIZ8</accession>
<dbReference type="GO" id="GO:0016757">
    <property type="term" value="F:glycosyltransferase activity"/>
    <property type="evidence" value="ECO:0007669"/>
    <property type="project" value="InterPro"/>
</dbReference>
<organism evidence="2 3">
    <name type="scientific">Chitinophaga parva</name>
    <dbReference type="NCBI Taxonomy" id="2169414"/>
    <lineage>
        <taxon>Bacteria</taxon>
        <taxon>Pseudomonadati</taxon>
        <taxon>Bacteroidota</taxon>
        <taxon>Chitinophagia</taxon>
        <taxon>Chitinophagales</taxon>
        <taxon>Chitinophagaceae</taxon>
        <taxon>Chitinophaga</taxon>
    </lineage>
</organism>
<evidence type="ECO:0000313" key="3">
    <source>
        <dbReference type="Proteomes" id="UP000244450"/>
    </source>
</evidence>
<feature type="domain" description="Glycosyl transferase family 1" evidence="1">
    <location>
        <begin position="176"/>
        <end position="317"/>
    </location>
</feature>
<gene>
    <name evidence="2" type="ORF">DCC81_18665</name>
</gene>
<dbReference type="Pfam" id="PF00534">
    <property type="entry name" value="Glycos_transf_1"/>
    <property type="match status" value="1"/>
</dbReference>
<evidence type="ECO:0000259" key="1">
    <source>
        <dbReference type="Pfam" id="PF00534"/>
    </source>
</evidence>
<dbReference type="Proteomes" id="UP000244450">
    <property type="component" value="Unassembled WGS sequence"/>
</dbReference>
<dbReference type="SUPFAM" id="SSF53756">
    <property type="entry name" value="UDP-Glycosyltransferase/glycogen phosphorylase"/>
    <property type="match status" value="1"/>
</dbReference>
<dbReference type="CDD" id="cd03801">
    <property type="entry name" value="GT4_PimA-like"/>
    <property type="match status" value="1"/>
</dbReference>
<dbReference type="PANTHER" id="PTHR12526">
    <property type="entry name" value="GLYCOSYLTRANSFERASE"/>
    <property type="match status" value="1"/>
</dbReference>
<dbReference type="Gene3D" id="3.40.50.2000">
    <property type="entry name" value="Glycogen Phosphorylase B"/>
    <property type="match status" value="1"/>
</dbReference>
<evidence type="ECO:0000313" key="2">
    <source>
        <dbReference type="EMBL" id="PUZ26248.1"/>
    </source>
</evidence>
<proteinExistence type="predicted"/>
<dbReference type="RefSeq" id="WP_108688086.1">
    <property type="nucleotide sequence ID" value="NZ_QCYK01000002.1"/>
</dbReference>
<dbReference type="InterPro" id="IPR001296">
    <property type="entry name" value="Glyco_trans_1"/>
</dbReference>
<dbReference type="AlphaFoldDB" id="A0A2T7BIZ8"/>
<reference evidence="2 3" key="1">
    <citation type="submission" date="2018-04" db="EMBL/GenBank/DDBJ databases">
        <title>Chitinophaga fuyangensis sp. nov., isolated from soil in a chemical factory.</title>
        <authorList>
            <person name="Chen K."/>
        </authorList>
    </citation>
    <scope>NUCLEOTIDE SEQUENCE [LARGE SCALE GENOMIC DNA]</scope>
    <source>
        <strain evidence="2 3">LY-1</strain>
    </source>
</reference>
<dbReference type="EMBL" id="QCYK01000002">
    <property type="protein sequence ID" value="PUZ26248.1"/>
    <property type="molecule type" value="Genomic_DNA"/>
</dbReference>
<sequence length="363" mass="40874">MQVVFWQGIVSPHQSAFLTALAKESGWQIVLMADKAMSDERARMGWQLPDMQGVAVITGPSEVQVQQQFADAQTVHIFSGINYSPVSSKALQLAVRRKARIGIMAEPYDWLGWRGQLRHLRGVWQRMRYNAHVSFILAIGNKGYELFHKAAWPDHKIFEWGYFIVPVEAAVQVEMPPFRILFTGSLITRKGVDLLIHALGRLKNQHFELDIVGQGPVKPLLEQLVEQYQLQDRVRFYDFMDNQEAQQFLASHDLFVLPSRRDGWGAVVNEALMQGTPVICSNHCGASVLINNSNGAVFQSENIEELAALIAMQIDKGKIDMARRNALRSWAGRISGTAAAQYFRELIAHVTNGGKQPVAPWKQ</sequence>
<name>A0A2T7BIZ8_9BACT</name>
<dbReference type="OrthoDB" id="7560678at2"/>